<dbReference type="RefSeq" id="WP_042554597.1">
    <property type="nucleotide sequence ID" value="NZ_JXQW01000039.1"/>
</dbReference>
<feature type="transmembrane region" description="Helical" evidence="2">
    <location>
        <begin position="12"/>
        <end position="31"/>
    </location>
</feature>
<accession>A0A0D0KHD5</accession>
<keyword evidence="2" id="KW-0812">Transmembrane</keyword>
<organism evidence="3 4">
    <name type="scientific">Pseudomonas fulva</name>
    <dbReference type="NCBI Taxonomy" id="47880"/>
    <lineage>
        <taxon>Bacteria</taxon>
        <taxon>Pseudomonadati</taxon>
        <taxon>Pseudomonadota</taxon>
        <taxon>Gammaproteobacteria</taxon>
        <taxon>Pseudomonadales</taxon>
        <taxon>Pseudomonadaceae</taxon>
        <taxon>Pseudomonas</taxon>
    </lineage>
</organism>
<keyword evidence="2" id="KW-0472">Membrane</keyword>
<comment type="caution">
    <text evidence="3">The sequence shown here is derived from an EMBL/GenBank/DDBJ whole genome shotgun (WGS) entry which is preliminary data.</text>
</comment>
<sequence length="110" mass="11856">MENIVIKTLDFFAGLLIVLSLVAAAFAILFAQNRIGVLTGLGIFVGACFTCGFWMAVSKIIDNQERMIVINKRLLQSMEKIGDGLSEPVPGQAKDESGKASSEKKFSSCP</sequence>
<keyword evidence="2" id="KW-1133">Transmembrane helix</keyword>
<dbReference type="OrthoDB" id="9958339at2"/>
<gene>
    <name evidence="3" type="ORF">RU08_14770</name>
</gene>
<name>A0A0D0KHD5_9PSED</name>
<evidence type="ECO:0000313" key="3">
    <source>
        <dbReference type="EMBL" id="KIP98734.1"/>
    </source>
</evidence>
<reference evidence="3 4" key="1">
    <citation type="submission" date="2014-12" db="EMBL/GenBank/DDBJ databases">
        <title>16Stimator: statistical estimation of ribosomal gene copy numbers from draft genome assemblies.</title>
        <authorList>
            <person name="Perisin M.A."/>
            <person name="Vetter M."/>
            <person name="Gilbert J.A."/>
            <person name="Bergelson J."/>
        </authorList>
    </citation>
    <scope>NUCLEOTIDE SEQUENCE [LARGE SCALE GENOMIC DNA]</scope>
    <source>
        <strain evidence="3 4">MEJ086</strain>
    </source>
</reference>
<dbReference type="Proteomes" id="UP000032068">
    <property type="component" value="Unassembled WGS sequence"/>
</dbReference>
<feature type="transmembrane region" description="Helical" evidence="2">
    <location>
        <begin position="37"/>
        <end position="57"/>
    </location>
</feature>
<dbReference type="AlphaFoldDB" id="A0A0D0KHD5"/>
<dbReference type="EMBL" id="JXQW01000039">
    <property type="protein sequence ID" value="KIP98734.1"/>
    <property type="molecule type" value="Genomic_DNA"/>
</dbReference>
<proteinExistence type="predicted"/>
<evidence type="ECO:0000256" key="1">
    <source>
        <dbReference type="SAM" id="MobiDB-lite"/>
    </source>
</evidence>
<protein>
    <submittedName>
        <fullName evidence="3">Uncharacterized protein</fullName>
    </submittedName>
</protein>
<feature type="compositionally biased region" description="Basic and acidic residues" evidence="1">
    <location>
        <begin position="93"/>
        <end position="110"/>
    </location>
</feature>
<feature type="region of interest" description="Disordered" evidence="1">
    <location>
        <begin position="83"/>
        <end position="110"/>
    </location>
</feature>
<evidence type="ECO:0000313" key="4">
    <source>
        <dbReference type="Proteomes" id="UP000032068"/>
    </source>
</evidence>
<evidence type="ECO:0000256" key="2">
    <source>
        <dbReference type="SAM" id="Phobius"/>
    </source>
</evidence>